<dbReference type="EMBL" id="CP027226">
    <property type="protein sequence ID" value="AVM42939.1"/>
    <property type="molecule type" value="Genomic_DNA"/>
</dbReference>
<dbReference type="RefSeq" id="WP_106012887.1">
    <property type="nucleotide sequence ID" value="NZ_CP027226.1"/>
</dbReference>
<evidence type="ECO:0000313" key="2">
    <source>
        <dbReference type="Proteomes" id="UP000237947"/>
    </source>
</evidence>
<sequence>MRIKPLNKFSFAIFTFLLVILLTFKVISADSKTVGIVNGQNDTTDHAVSATTWTETVNTNIVDIIEVHHQIIGLVPH</sequence>
<reference evidence="2" key="1">
    <citation type="submission" date="2018-02" db="EMBL/GenBank/DDBJ databases">
        <authorList>
            <person name="Holder M.E."/>
            <person name="Ajami N.J."/>
            <person name="Petrosino J.F."/>
        </authorList>
    </citation>
    <scope>NUCLEOTIDE SEQUENCE [LARGE SCALE GENOMIC DNA]</scope>
    <source>
        <strain evidence="2">CCUG 47711</strain>
    </source>
</reference>
<evidence type="ECO:0000313" key="1">
    <source>
        <dbReference type="EMBL" id="AVM42939.1"/>
    </source>
</evidence>
<dbReference type="Proteomes" id="UP000237947">
    <property type="component" value="Chromosome"/>
</dbReference>
<keyword evidence="2" id="KW-1185">Reference proteome</keyword>
<gene>
    <name evidence="1" type="ORF">C5Q98_06825</name>
</gene>
<organism evidence="1 2">
    <name type="scientific">Fastidiosipila sanguinis</name>
    <dbReference type="NCBI Taxonomy" id="236753"/>
    <lineage>
        <taxon>Bacteria</taxon>
        <taxon>Bacillati</taxon>
        <taxon>Bacillota</taxon>
        <taxon>Clostridia</taxon>
        <taxon>Eubacteriales</taxon>
        <taxon>Oscillospiraceae</taxon>
        <taxon>Fastidiosipila</taxon>
    </lineage>
</organism>
<protein>
    <submittedName>
        <fullName evidence="1">Uncharacterized protein</fullName>
    </submittedName>
</protein>
<accession>A0A2S0KPK5</accession>
<proteinExistence type="predicted"/>
<dbReference type="KEGG" id="fsa:C5Q98_06825"/>
<name>A0A2S0KPK5_9FIRM</name>
<dbReference type="AlphaFoldDB" id="A0A2S0KPK5"/>